<evidence type="ECO:0000259" key="1">
    <source>
        <dbReference type="Pfam" id="PF09345"/>
    </source>
</evidence>
<dbReference type="Pfam" id="PF09345">
    <property type="entry name" value="SiaC"/>
    <property type="match status" value="1"/>
</dbReference>
<dbReference type="STRING" id="1817772.A2527_12690"/>
<dbReference type="InterPro" id="IPR018530">
    <property type="entry name" value="SiaC"/>
</dbReference>
<accession>A0A1F6GAA5</accession>
<dbReference type="Proteomes" id="UP000178449">
    <property type="component" value="Unassembled WGS sequence"/>
</dbReference>
<organism evidence="2 3">
    <name type="scientific">Candidatus Lambdaproteobacteria bacterium RIFOXYD2_FULL_50_16</name>
    <dbReference type="NCBI Taxonomy" id="1817772"/>
    <lineage>
        <taxon>Bacteria</taxon>
        <taxon>Pseudomonadati</taxon>
        <taxon>Pseudomonadota</taxon>
        <taxon>Candidatus Lambdaproteobacteria</taxon>
    </lineage>
</organism>
<gene>
    <name evidence="2" type="ORF">A2527_12690</name>
</gene>
<reference evidence="2 3" key="1">
    <citation type="journal article" date="2016" name="Nat. Commun.">
        <title>Thousands of microbial genomes shed light on interconnected biogeochemical processes in an aquifer system.</title>
        <authorList>
            <person name="Anantharaman K."/>
            <person name="Brown C.T."/>
            <person name="Hug L.A."/>
            <person name="Sharon I."/>
            <person name="Castelle C.J."/>
            <person name="Probst A.J."/>
            <person name="Thomas B.C."/>
            <person name="Singh A."/>
            <person name="Wilkins M.J."/>
            <person name="Karaoz U."/>
            <person name="Brodie E.L."/>
            <person name="Williams K.H."/>
            <person name="Hubbard S.S."/>
            <person name="Banfield J.F."/>
        </authorList>
    </citation>
    <scope>NUCLEOTIDE SEQUENCE [LARGE SCALE GENOMIC DNA]</scope>
</reference>
<dbReference type="EMBL" id="MFNE01000029">
    <property type="protein sequence ID" value="OGG95024.1"/>
    <property type="molecule type" value="Genomic_DNA"/>
</dbReference>
<sequence length="128" mass="14874">MKPLIIAEGSATPRIHFDPESRRLEIYGDSYPENAQAFFAPLSNWIKDFFEQLDQSQVQVDIRLDYFNSSTLKWLLSLLGQLEEQTRAGLDILVNWHYDQDNELAEEHGTEIAEDFQSLPFVLCPIKR</sequence>
<name>A0A1F6GAA5_9PROT</name>
<comment type="caution">
    <text evidence="2">The sequence shown here is derived from an EMBL/GenBank/DDBJ whole genome shotgun (WGS) entry which is preliminary data.</text>
</comment>
<protein>
    <recommendedName>
        <fullName evidence="1">SiaC family regulatory phosphoprotein domain-containing protein</fullName>
    </recommendedName>
</protein>
<feature type="domain" description="SiaC family regulatory phosphoprotein" evidence="1">
    <location>
        <begin position="6"/>
        <end position="125"/>
    </location>
</feature>
<evidence type="ECO:0000313" key="3">
    <source>
        <dbReference type="Proteomes" id="UP000178449"/>
    </source>
</evidence>
<evidence type="ECO:0000313" key="2">
    <source>
        <dbReference type="EMBL" id="OGG95024.1"/>
    </source>
</evidence>
<proteinExistence type="predicted"/>
<dbReference type="AlphaFoldDB" id="A0A1F6GAA5"/>